<comment type="function">
    <text evidence="7">Carrier of the growing fatty acid chain in fatty acid biosynthesis.</text>
</comment>
<dbReference type="NCBIfam" id="NF002148">
    <property type="entry name" value="PRK00982.1-2"/>
    <property type="match status" value="1"/>
</dbReference>
<dbReference type="HAMAP" id="MF_01217">
    <property type="entry name" value="Acyl_carrier"/>
    <property type="match status" value="1"/>
</dbReference>
<dbReference type="UniPathway" id="UPA00094"/>
<dbReference type="OrthoDB" id="9804551at2"/>
<keyword evidence="3 7" id="KW-0597">Phosphoprotein</keyword>
<dbReference type="Proteomes" id="UP000190539">
    <property type="component" value="Unassembled WGS sequence"/>
</dbReference>
<sequence>MTDAVFDTVRDCAVEVLQVAPDEVTEDAVFTEHLGATSLTLVELIMAIEEASGVDLPDTGVESVRTVRDACELVRGRL</sequence>
<evidence type="ECO:0000256" key="5">
    <source>
        <dbReference type="ARBA" id="ARBA00023098"/>
    </source>
</evidence>
<dbReference type="InterPro" id="IPR036736">
    <property type="entry name" value="ACP-like_sf"/>
</dbReference>
<proteinExistence type="inferred from homology"/>
<dbReference type="GO" id="GO:0009245">
    <property type="term" value="P:lipid A biosynthetic process"/>
    <property type="evidence" value="ECO:0007669"/>
    <property type="project" value="TreeGrafter"/>
</dbReference>
<comment type="PTM">
    <text evidence="7">4'-phosphopantetheine is transferred from CoA to a specific serine of apo-ACP by AcpS. This modification is essential for activity because fatty acids are bound in thioester linkage to the sulfhydryl of the prosthetic group.</text>
</comment>
<evidence type="ECO:0000256" key="6">
    <source>
        <dbReference type="ARBA" id="ARBA00023160"/>
    </source>
</evidence>
<comment type="similarity">
    <text evidence="7">Belongs to the acyl carrier protein (ACP) family.</text>
</comment>
<evidence type="ECO:0000259" key="8">
    <source>
        <dbReference type="PROSITE" id="PS50075"/>
    </source>
</evidence>
<dbReference type="GO" id="GO:0031177">
    <property type="term" value="F:phosphopantetheine binding"/>
    <property type="evidence" value="ECO:0007669"/>
    <property type="project" value="InterPro"/>
</dbReference>
<keyword evidence="10" id="KW-1185">Reference proteome</keyword>
<comment type="subcellular location">
    <subcellularLocation>
        <location evidence="7">Cytoplasm</location>
    </subcellularLocation>
</comment>
<name>A0A1V4AGU8_9ACTN</name>
<dbReference type="RefSeq" id="WP_077964268.1">
    <property type="nucleotide sequence ID" value="NZ_CP045178.1"/>
</dbReference>
<evidence type="ECO:0000313" key="9">
    <source>
        <dbReference type="EMBL" id="OON82917.1"/>
    </source>
</evidence>
<evidence type="ECO:0000313" key="10">
    <source>
        <dbReference type="Proteomes" id="UP000190539"/>
    </source>
</evidence>
<feature type="modified residue" description="O-(pantetheine 4'-phosphoryl)serine" evidence="7">
    <location>
        <position position="38"/>
    </location>
</feature>
<comment type="caution">
    <text evidence="9">The sequence shown here is derived from an EMBL/GenBank/DDBJ whole genome shotgun (WGS) entry which is preliminary data.</text>
</comment>
<dbReference type="Gene3D" id="1.10.1200.10">
    <property type="entry name" value="ACP-like"/>
    <property type="match status" value="1"/>
</dbReference>
<dbReference type="GO" id="GO:0005829">
    <property type="term" value="C:cytosol"/>
    <property type="evidence" value="ECO:0007669"/>
    <property type="project" value="TreeGrafter"/>
</dbReference>
<evidence type="ECO:0000256" key="4">
    <source>
        <dbReference type="ARBA" id="ARBA00022832"/>
    </source>
</evidence>
<dbReference type="GO" id="GO:0016020">
    <property type="term" value="C:membrane"/>
    <property type="evidence" value="ECO:0007669"/>
    <property type="project" value="GOC"/>
</dbReference>
<dbReference type="PANTHER" id="PTHR20863:SF76">
    <property type="entry name" value="CARRIER DOMAIN-CONTAINING PROTEIN"/>
    <property type="match status" value="1"/>
</dbReference>
<dbReference type="InterPro" id="IPR009081">
    <property type="entry name" value="PP-bd_ACP"/>
</dbReference>
<evidence type="ECO:0000256" key="2">
    <source>
        <dbReference type="ARBA" id="ARBA00022516"/>
    </source>
</evidence>
<organism evidence="9 10">
    <name type="scientific">Streptomyces tsukubensis</name>
    <dbReference type="NCBI Taxonomy" id="83656"/>
    <lineage>
        <taxon>Bacteria</taxon>
        <taxon>Bacillati</taxon>
        <taxon>Actinomycetota</taxon>
        <taxon>Actinomycetes</taxon>
        <taxon>Kitasatosporales</taxon>
        <taxon>Streptomycetaceae</taxon>
        <taxon>Streptomyces</taxon>
    </lineage>
</organism>
<feature type="domain" description="Carrier" evidence="8">
    <location>
        <begin position="3"/>
        <end position="78"/>
    </location>
</feature>
<evidence type="ECO:0000256" key="3">
    <source>
        <dbReference type="ARBA" id="ARBA00022553"/>
    </source>
</evidence>
<evidence type="ECO:0000256" key="1">
    <source>
        <dbReference type="ARBA" id="ARBA00022450"/>
    </source>
</evidence>
<gene>
    <name evidence="7" type="primary">acpP</name>
    <name evidence="9" type="ORF">B1H18_02590</name>
</gene>
<dbReference type="PANTHER" id="PTHR20863">
    <property type="entry name" value="ACYL CARRIER PROTEIN"/>
    <property type="match status" value="1"/>
</dbReference>
<dbReference type="SMART" id="SM00823">
    <property type="entry name" value="PKS_PP"/>
    <property type="match status" value="1"/>
</dbReference>
<reference evidence="9 10" key="1">
    <citation type="submission" date="2017-02" db="EMBL/GenBank/DDBJ databases">
        <title>Draft Genome Sequence of Streptomyces tsukubaensis F601, a Producer of the immunosuppressant tacrolimus FK506.</title>
        <authorList>
            <person name="Zong G."/>
            <person name="Zhong C."/>
            <person name="Fu J."/>
            <person name="Qin R."/>
            <person name="Cao G."/>
        </authorList>
    </citation>
    <scope>NUCLEOTIDE SEQUENCE [LARGE SCALE GENOMIC DNA]</scope>
    <source>
        <strain evidence="9 10">F601</strain>
    </source>
</reference>
<dbReference type="SUPFAM" id="SSF47336">
    <property type="entry name" value="ACP-like"/>
    <property type="match status" value="1"/>
</dbReference>
<keyword evidence="6 7" id="KW-0275">Fatty acid biosynthesis</keyword>
<accession>A0A1V4AGU8</accession>
<dbReference type="InterPro" id="IPR020806">
    <property type="entry name" value="PKS_PP-bd"/>
</dbReference>
<protein>
    <recommendedName>
        <fullName evidence="7">Acyl carrier protein</fullName>
        <shortName evidence="7">ACP</shortName>
    </recommendedName>
</protein>
<keyword evidence="2 7" id="KW-0444">Lipid biosynthesis</keyword>
<keyword evidence="4 7" id="KW-0276">Fatty acid metabolism</keyword>
<keyword evidence="5 7" id="KW-0443">Lipid metabolism</keyword>
<keyword evidence="7" id="KW-0963">Cytoplasm</keyword>
<dbReference type="PROSITE" id="PS50075">
    <property type="entry name" value="CARRIER"/>
    <property type="match status" value="1"/>
</dbReference>
<evidence type="ECO:0000256" key="7">
    <source>
        <dbReference type="HAMAP-Rule" id="MF_01217"/>
    </source>
</evidence>
<dbReference type="EMBL" id="MVFC01000001">
    <property type="protein sequence ID" value="OON82917.1"/>
    <property type="molecule type" value="Genomic_DNA"/>
</dbReference>
<dbReference type="Pfam" id="PF00550">
    <property type="entry name" value="PP-binding"/>
    <property type="match status" value="1"/>
</dbReference>
<dbReference type="GO" id="GO:0017000">
    <property type="term" value="P:antibiotic biosynthetic process"/>
    <property type="evidence" value="ECO:0007669"/>
    <property type="project" value="UniProtKB-ARBA"/>
</dbReference>
<dbReference type="AlphaFoldDB" id="A0A1V4AGU8"/>
<dbReference type="STRING" id="83656.B1H18_02590"/>
<dbReference type="GO" id="GO:0000035">
    <property type="term" value="F:acyl binding"/>
    <property type="evidence" value="ECO:0007669"/>
    <property type="project" value="TreeGrafter"/>
</dbReference>
<dbReference type="GO" id="GO:0000036">
    <property type="term" value="F:acyl carrier activity"/>
    <property type="evidence" value="ECO:0007669"/>
    <property type="project" value="UniProtKB-UniRule"/>
</dbReference>
<keyword evidence="1 7" id="KW-0596">Phosphopantetheine</keyword>
<dbReference type="InterPro" id="IPR003231">
    <property type="entry name" value="ACP"/>
</dbReference>
<comment type="pathway">
    <text evidence="7">Lipid metabolism; fatty acid biosynthesis.</text>
</comment>